<keyword evidence="1" id="KW-0732">Signal</keyword>
<gene>
    <name evidence="2" type="ORF">SAMN05660236_1526</name>
</gene>
<dbReference type="OrthoDB" id="980627at2"/>
<evidence type="ECO:0000256" key="1">
    <source>
        <dbReference type="SAM" id="SignalP"/>
    </source>
</evidence>
<keyword evidence="3" id="KW-1185">Reference proteome</keyword>
<dbReference type="Proteomes" id="UP000190961">
    <property type="component" value="Unassembled WGS sequence"/>
</dbReference>
<evidence type="ECO:0000313" key="2">
    <source>
        <dbReference type="EMBL" id="SKC55320.1"/>
    </source>
</evidence>
<dbReference type="RefSeq" id="WP_143785648.1">
    <property type="nucleotide sequence ID" value="NZ_FUZU01000001.1"/>
</dbReference>
<proteinExistence type="predicted"/>
<dbReference type="EMBL" id="FUZU01000001">
    <property type="protein sequence ID" value="SKC55320.1"/>
    <property type="molecule type" value="Genomic_DNA"/>
</dbReference>
<name>A0A1T5JVD5_9BACT</name>
<organism evidence="2 3">
    <name type="scientific">Ohtaekwangia koreensis</name>
    <dbReference type="NCBI Taxonomy" id="688867"/>
    <lineage>
        <taxon>Bacteria</taxon>
        <taxon>Pseudomonadati</taxon>
        <taxon>Bacteroidota</taxon>
        <taxon>Cytophagia</taxon>
        <taxon>Cytophagales</taxon>
        <taxon>Fulvivirgaceae</taxon>
        <taxon>Ohtaekwangia</taxon>
    </lineage>
</organism>
<sequence>MKKIVITMMVCMLTGVALFAQAPAKQSIRITPEQVPMAVRQSYEKDFGTLPEDGYWMVYAETTPDGKRTATKPLWYSYNKRSKGERIELRFLPTGEISSAKGIDRSKYQVSDSIFIDKKKIG</sequence>
<reference evidence="2 3" key="1">
    <citation type="submission" date="2017-02" db="EMBL/GenBank/DDBJ databases">
        <authorList>
            <person name="Peterson S.W."/>
        </authorList>
    </citation>
    <scope>NUCLEOTIDE SEQUENCE [LARGE SCALE GENOMIC DNA]</scope>
    <source>
        <strain evidence="2 3">DSM 25262</strain>
    </source>
</reference>
<feature type="signal peptide" evidence="1">
    <location>
        <begin position="1"/>
        <end position="22"/>
    </location>
</feature>
<evidence type="ECO:0000313" key="3">
    <source>
        <dbReference type="Proteomes" id="UP000190961"/>
    </source>
</evidence>
<feature type="chain" id="PRO_5012572302" evidence="1">
    <location>
        <begin position="23"/>
        <end position="122"/>
    </location>
</feature>
<dbReference type="AlphaFoldDB" id="A0A1T5JVD5"/>
<protein>
    <submittedName>
        <fullName evidence="2">Uncharacterized protein</fullName>
    </submittedName>
</protein>
<accession>A0A1T5JVD5</accession>